<keyword evidence="2" id="KW-1185">Reference proteome</keyword>
<dbReference type="Proteomes" id="UP000272560">
    <property type="component" value="Unassembled WGS sequence"/>
</dbReference>
<protein>
    <submittedName>
        <fullName evidence="1">Uncharacterized protein</fullName>
    </submittedName>
</protein>
<reference evidence="1 2" key="1">
    <citation type="submission" date="2018-09" db="EMBL/GenBank/DDBJ databases">
        <title>Novel species of Arthrobacter.</title>
        <authorList>
            <person name="Liu Q."/>
            <person name="Xin Y.-H."/>
        </authorList>
    </citation>
    <scope>NUCLEOTIDE SEQUENCE [LARGE SCALE GENOMIC DNA]</scope>
    <source>
        <strain evidence="1 2">Hz2</strain>
    </source>
</reference>
<organism evidence="1 2">
    <name type="scientific">Arthrobacter cheniae</name>
    <dbReference type="NCBI Taxonomy" id="1258888"/>
    <lineage>
        <taxon>Bacteria</taxon>
        <taxon>Bacillati</taxon>
        <taxon>Actinomycetota</taxon>
        <taxon>Actinomycetes</taxon>
        <taxon>Micrococcales</taxon>
        <taxon>Micrococcaceae</taxon>
        <taxon>Arthrobacter</taxon>
    </lineage>
</organism>
<evidence type="ECO:0000313" key="2">
    <source>
        <dbReference type="Proteomes" id="UP000272560"/>
    </source>
</evidence>
<evidence type="ECO:0000313" key="1">
    <source>
        <dbReference type="EMBL" id="RJT79171.1"/>
    </source>
</evidence>
<dbReference type="EMBL" id="QZVT01000005">
    <property type="protein sequence ID" value="RJT79171.1"/>
    <property type="molecule type" value="Genomic_DNA"/>
</dbReference>
<comment type="caution">
    <text evidence="1">The sequence shown here is derived from an EMBL/GenBank/DDBJ whole genome shotgun (WGS) entry which is preliminary data.</text>
</comment>
<proteinExistence type="predicted"/>
<accession>A0A3A5MA92</accession>
<gene>
    <name evidence="1" type="ORF">D6T63_11170</name>
</gene>
<sequence>MSGNNPFSTLFGSRPEVPFFRPAIAAGMSDDALTVGKLHPKLKRIRARAVARRMPFEEVSATELVVHGAFGPGFLPQVVTVVMAILGLRGSLEAPETHKPYAHVYSVKPNGHVRKKRLWAPYRPEV</sequence>
<dbReference type="AlphaFoldDB" id="A0A3A5MA92"/>
<name>A0A3A5MA92_9MICC</name>
<dbReference type="OrthoDB" id="9856111at2"/>
<dbReference type="RefSeq" id="WP_120149117.1">
    <property type="nucleotide sequence ID" value="NZ_QZVT01000005.1"/>
</dbReference>